<reference evidence="2" key="1">
    <citation type="submission" date="2022-06" db="EMBL/GenBank/DDBJ databases">
        <title>Alkalimarinus sp. nov., isolated from gut of a Alitta virens.</title>
        <authorList>
            <person name="Yang A.I."/>
            <person name="Shin N.-R."/>
        </authorList>
    </citation>
    <scope>NUCLEOTIDE SEQUENCE</scope>
    <source>
        <strain evidence="2">A2M4</strain>
    </source>
</reference>
<evidence type="ECO:0000313" key="2">
    <source>
        <dbReference type="EMBL" id="UZE95925.1"/>
    </source>
</evidence>
<evidence type="ECO:0008006" key="4">
    <source>
        <dbReference type="Google" id="ProtNLM"/>
    </source>
</evidence>
<name>A0ABY6N1M1_9ALTE</name>
<keyword evidence="1" id="KW-0812">Transmembrane</keyword>
<keyword evidence="1" id="KW-0472">Membrane</keyword>
<evidence type="ECO:0000313" key="3">
    <source>
        <dbReference type="Proteomes" id="UP001163739"/>
    </source>
</evidence>
<keyword evidence="1" id="KW-1133">Transmembrane helix</keyword>
<proteinExistence type="predicted"/>
<feature type="transmembrane region" description="Helical" evidence="1">
    <location>
        <begin position="112"/>
        <end position="132"/>
    </location>
</feature>
<accession>A0ABY6N1M1</accession>
<organism evidence="2 3">
    <name type="scientific">Alkalimarinus alittae</name>
    <dbReference type="NCBI Taxonomy" id="2961619"/>
    <lineage>
        <taxon>Bacteria</taxon>
        <taxon>Pseudomonadati</taxon>
        <taxon>Pseudomonadota</taxon>
        <taxon>Gammaproteobacteria</taxon>
        <taxon>Alteromonadales</taxon>
        <taxon>Alteromonadaceae</taxon>
        <taxon>Alkalimarinus</taxon>
    </lineage>
</organism>
<dbReference type="RefSeq" id="WP_265047408.1">
    <property type="nucleotide sequence ID" value="NZ_CP100390.1"/>
</dbReference>
<keyword evidence="3" id="KW-1185">Reference proteome</keyword>
<feature type="transmembrane region" description="Helical" evidence="1">
    <location>
        <begin position="88"/>
        <end position="106"/>
    </location>
</feature>
<feature type="transmembrane region" description="Helical" evidence="1">
    <location>
        <begin position="57"/>
        <end position="76"/>
    </location>
</feature>
<protein>
    <recommendedName>
        <fullName evidence="4">VanZ-like domain-containing protein</fullName>
    </recommendedName>
</protein>
<dbReference type="Proteomes" id="UP001163739">
    <property type="component" value="Chromosome"/>
</dbReference>
<sequence>MNKLSLRDFFYFLREIFKVNAVHKKIAFALILCTAIVLDGSVNNFRSECDCGSITQIIFGAFPSFIAAYFVPLAFLALRGFKDALKNALAMTAGFLIYEFAQLFIIDTYFDIYDVISTLLGFLIFYFTFSTLKIINRLRKEKQALS</sequence>
<dbReference type="EMBL" id="CP100390">
    <property type="protein sequence ID" value="UZE95925.1"/>
    <property type="molecule type" value="Genomic_DNA"/>
</dbReference>
<gene>
    <name evidence="2" type="ORF">NKI27_18045</name>
</gene>
<evidence type="ECO:0000256" key="1">
    <source>
        <dbReference type="SAM" id="Phobius"/>
    </source>
</evidence>